<evidence type="ECO:0000256" key="2">
    <source>
        <dbReference type="ARBA" id="ARBA00023002"/>
    </source>
</evidence>
<evidence type="ECO:0000256" key="3">
    <source>
        <dbReference type="RuleBase" id="RU000363"/>
    </source>
</evidence>
<proteinExistence type="inferred from homology"/>
<dbReference type="Proteomes" id="UP001500957">
    <property type="component" value="Unassembled WGS sequence"/>
</dbReference>
<accession>A0ABN1H035</accession>
<dbReference type="SUPFAM" id="SSF51735">
    <property type="entry name" value="NAD(P)-binding Rossmann-fold domains"/>
    <property type="match status" value="1"/>
</dbReference>
<comment type="caution">
    <text evidence="4">The sequence shown here is derived from an EMBL/GenBank/DDBJ whole genome shotgun (WGS) entry which is preliminary data.</text>
</comment>
<evidence type="ECO:0000313" key="4">
    <source>
        <dbReference type="EMBL" id="GAA0625049.1"/>
    </source>
</evidence>
<evidence type="ECO:0000313" key="5">
    <source>
        <dbReference type="Proteomes" id="UP001500957"/>
    </source>
</evidence>
<keyword evidence="2" id="KW-0560">Oxidoreductase</keyword>
<dbReference type="Pfam" id="PF00106">
    <property type="entry name" value="adh_short"/>
    <property type="match status" value="1"/>
</dbReference>
<dbReference type="InterPro" id="IPR002347">
    <property type="entry name" value="SDR_fam"/>
</dbReference>
<dbReference type="InterPro" id="IPR020904">
    <property type="entry name" value="Sc_DH/Rdtase_CS"/>
</dbReference>
<dbReference type="CDD" id="cd05233">
    <property type="entry name" value="SDR_c"/>
    <property type="match status" value="1"/>
</dbReference>
<dbReference type="EMBL" id="BAAAHE010000025">
    <property type="protein sequence ID" value="GAA0625049.1"/>
    <property type="molecule type" value="Genomic_DNA"/>
</dbReference>
<protein>
    <submittedName>
        <fullName evidence="4">SDR family oxidoreductase</fullName>
    </submittedName>
</protein>
<organism evidence="4 5">
    <name type="scientific">Sporichthya brevicatena</name>
    <dbReference type="NCBI Taxonomy" id="171442"/>
    <lineage>
        <taxon>Bacteria</taxon>
        <taxon>Bacillati</taxon>
        <taxon>Actinomycetota</taxon>
        <taxon>Actinomycetes</taxon>
        <taxon>Sporichthyales</taxon>
        <taxon>Sporichthyaceae</taxon>
        <taxon>Sporichthya</taxon>
    </lineage>
</organism>
<dbReference type="PROSITE" id="PS00061">
    <property type="entry name" value="ADH_SHORT"/>
    <property type="match status" value="1"/>
</dbReference>
<dbReference type="InterPro" id="IPR036291">
    <property type="entry name" value="NAD(P)-bd_dom_sf"/>
</dbReference>
<evidence type="ECO:0000256" key="1">
    <source>
        <dbReference type="ARBA" id="ARBA00006484"/>
    </source>
</evidence>
<dbReference type="PANTHER" id="PTHR44196">
    <property type="entry name" value="DEHYDROGENASE/REDUCTASE SDR FAMILY MEMBER 7B"/>
    <property type="match status" value="1"/>
</dbReference>
<keyword evidence="5" id="KW-1185">Reference proteome</keyword>
<dbReference type="PRINTS" id="PR00080">
    <property type="entry name" value="SDRFAMILY"/>
</dbReference>
<dbReference type="RefSeq" id="WP_344606199.1">
    <property type="nucleotide sequence ID" value="NZ_BAAAHE010000025.1"/>
</dbReference>
<dbReference type="Gene3D" id="3.40.50.720">
    <property type="entry name" value="NAD(P)-binding Rossmann-like Domain"/>
    <property type="match status" value="1"/>
</dbReference>
<gene>
    <name evidence="4" type="ORF">GCM10009547_30340</name>
</gene>
<name>A0ABN1H035_9ACTN</name>
<reference evidence="4 5" key="1">
    <citation type="journal article" date="2019" name="Int. J. Syst. Evol. Microbiol.">
        <title>The Global Catalogue of Microorganisms (GCM) 10K type strain sequencing project: providing services to taxonomists for standard genome sequencing and annotation.</title>
        <authorList>
            <consortium name="The Broad Institute Genomics Platform"/>
            <consortium name="The Broad Institute Genome Sequencing Center for Infectious Disease"/>
            <person name="Wu L."/>
            <person name="Ma J."/>
        </authorList>
    </citation>
    <scope>NUCLEOTIDE SEQUENCE [LARGE SCALE GENOMIC DNA]</scope>
    <source>
        <strain evidence="4 5">JCM 10671</strain>
    </source>
</reference>
<dbReference type="PANTHER" id="PTHR44196:SF1">
    <property type="entry name" value="DEHYDROGENASE_REDUCTASE SDR FAMILY MEMBER 7B"/>
    <property type="match status" value="1"/>
</dbReference>
<comment type="similarity">
    <text evidence="1 3">Belongs to the short-chain dehydrogenases/reductases (SDR) family.</text>
</comment>
<dbReference type="PRINTS" id="PR00081">
    <property type="entry name" value="GDHRDH"/>
</dbReference>
<sequence>MSALQTPRAVVTGGSRGLGLALTRELVSRGWHVVVDGRDPDVLAAAVAGLPDPTRVTAIAGDVADPFHRAALVEAAGPRVDLLVNNASVLGAVPLPPLATYPLADLEQVFAVNTVAPLRLVQLLLPALERGRGRIVNVSSDAAVEAYPGWGGYGASKAALDLLSAVLAVEHPAVRTYVFDPGDMGTELAAAAGEDPAGRPAPESVVPALLRLVEDDLPSGRYTAEALRPVGATR</sequence>